<comment type="caution">
    <text evidence="1">The sequence shown here is derived from an EMBL/GenBank/DDBJ whole genome shotgun (WGS) entry which is preliminary data.</text>
</comment>
<gene>
    <name evidence="1" type="ORF">ACFOWM_13870</name>
</gene>
<sequence length="149" mass="17317">MITESKANVDIRIYRFMAFGDKKLIRISTLNKDNLFLEIFSVENYADSIIYDKKFDSWGANLKSKEMTSKYNVLNLPNLDYDFITSKQLATVNDGNIYYVEAKIGKNFTFLTFENPEIYAKHFSEQVPQAAPFVKFISDIEKLTNTKIH</sequence>
<evidence type="ECO:0008006" key="3">
    <source>
        <dbReference type="Google" id="ProtNLM"/>
    </source>
</evidence>
<organism evidence="1 2">
    <name type="scientific">Ferruginibacter yonginensis</name>
    <dbReference type="NCBI Taxonomy" id="1310416"/>
    <lineage>
        <taxon>Bacteria</taxon>
        <taxon>Pseudomonadati</taxon>
        <taxon>Bacteroidota</taxon>
        <taxon>Chitinophagia</taxon>
        <taxon>Chitinophagales</taxon>
        <taxon>Chitinophagaceae</taxon>
        <taxon>Ferruginibacter</taxon>
    </lineage>
</organism>
<accession>A0ABV8QVT5</accession>
<keyword evidence="2" id="KW-1185">Reference proteome</keyword>
<dbReference type="RefSeq" id="WP_379711198.1">
    <property type="nucleotide sequence ID" value="NZ_JBHSCZ010000008.1"/>
</dbReference>
<evidence type="ECO:0000313" key="2">
    <source>
        <dbReference type="Proteomes" id="UP001595907"/>
    </source>
</evidence>
<evidence type="ECO:0000313" key="1">
    <source>
        <dbReference type="EMBL" id="MFC4263973.1"/>
    </source>
</evidence>
<reference evidence="2" key="1">
    <citation type="journal article" date="2019" name="Int. J. Syst. Evol. Microbiol.">
        <title>The Global Catalogue of Microorganisms (GCM) 10K type strain sequencing project: providing services to taxonomists for standard genome sequencing and annotation.</title>
        <authorList>
            <consortium name="The Broad Institute Genomics Platform"/>
            <consortium name="The Broad Institute Genome Sequencing Center for Infectious Disease"/>
            <person name="Wu L."/>
            <person name="Ma J."/>
        </authorList>
    </citation>
    <scope>NUCLEOTIDE SEQUENCE [LARGE SCALE GENOMIC DNA]</scope>
    <source>
        <strain evidence="2">CECT 8289</strain>
    </source>
</reference>
<dbReference type="Proteomes" id="UP001595907">
    <property type="component" value="Unassembled WGS sequence"/>
</dbReference>
<dbReference type="EMBL" id="JBHSCZ010000008">
    <property type="protein sequence ID" value="MFC4263973.1"/>
    <property type="molecule type" value="Genomic_DNA"/>
</dbReference>
<name>A0ABV8QVT5_9BACT</name>
<proteinExistence type="predicted"/>
<protein>
    <recommendedName>
        <fullName evidence="3">KTSC domain-containing protein</fullName>
    </recommendedName>
</protein>